<dbReference type="SMART" id="SM00966">
    <property type="entry name" value="SpoVT_AbrB"/>
    <property type="match status" value="1"/>
</dbReference>
<evidence type="ECO:0000313" key="2">
    <source>
        <dbReference type="EMBL" id="SNR87988.1"/>
    </source>
</evidence>
<dbReference type="SUPFAM" id="SSF89447">
    <property type="entry name" value="AbrB/MazE/MraZ-like"/>
    <property type="match status" value="1"/>
</dbReference>
<feature type="domain" description="SpoVT-AbrB" evidence="1">
    <location>
        <begin position="7"/>
        <end position="53"/>
    </location>
</feature>
<keyword evidence="3" id="KW-1185">Reference proteome</keyword>
<evidence type="ECO:0000259" key="1">
    <source>
        <dbReference type="SMART" id="SM00966"/>
    </source>
</evidence>
<reference evidence="2 3" key="1">
    <citation type="submission" date="2017-06" db="EMBL/GenBank/DDBJ databases">
        <authorList>
            <person name="Kim H.J."/>
            <person name="Triplett B.A."/>
        </authorList>
    </citation>
    <scope>NUCLEOTIDE SEQUENCE [LARGE SCALE GENOMIC DNA]</scope>
    <source>
        <strain evidence="2 3">DSM 13116</strain>
    </source>
</reference>
<dbReference type="GO" id="GO:0003677">
    <property type="term" value="F:DNA binding"/>
    <property type="evidence" value="ECO:0007669"/>
    <property type="project" value="InterPro"/>
</dbReference>
<dbReference type="NCBIfam" id="TIGR02609">
    <property type="entry name" value="doc_partner"/>
    <property type="match status" value="1"/>
</dbReference>
<dbReference type="Proteomes" id="UP000198324">
    <property type="component" value="Unassembled WGS sequence"/>
</dbReference>
<gene>
    <name evidence="2" type="ORF">SAMN04488503_1683</name>
</gene>
<dbReference type="InterPro" id="IPR037914">
    <property type="entry name" value="SpoVT-AbrB_sf"/>
</dbReference>
<sequence length="80" mass="9106">MQAVKVRKIGNSLGVVIPKEVLSRMKVAEGETLYFTESQDGGVRLTPMNEAFAQEFAQQMEAAEKLMRQDRHILRELAKR</sequence>
<dbReference type="OrthoDB" id="5459182at2"/>
<name>A0A238ZYP5_9BACT</name>
<dbReference type="RefSeq" id="WP_089273670.1">
    <property type="nucleotide sequence ID" value="NZ_FZOC01000003.1"/>
</dbReference>
<proteinExistence type="predicted"/>
<organism evidence="2 3">
    <name type="scientific">Humidesulfovibrio mexicanus</name>
    <dbReference type="NCBI Taxonomy" id="147047"/>
    <lineage>
        <taxon>Bacteria</taxon>
        <taxon>Pseudomonadati</taxon>
        <taxon>Thermodesulfobacteriota</taxon>
        <taxon>Desulfovibrionia</taxon>
        <taxon>Desulfovibrionales</taxon>
        <taxon>Desulfovibrionaceae</taxon>
        <taxon>Humidesulfovibrio</taxon>
    </lineage>
</organism>
<dbReference type="InterPro" id="IPR007159">
    <property type="entry name" value="SpoVT-AbrB_dom"/>
</dbReference>
<dbReference type="InterPro" id="IPR013432">
    <property type="entry name" value="Doc_partner"/>
</dbReference>
<dbReference type="AlphaFoldDB" id="A0A238ZYP5"/>
<dbReference type="Pfam" id="PF04014">
    <property type="entry name" value="MazE_antitoxin"/>
    <property type="match status" value="1"/>
</dbReference>
<evidence type="ECO:0000313" key="3">
    <source>
        <dbReference type="Proteomes" id="UP000198324"/>
    </source>
</evidence>
<accession>A0A238ZYP5</accession>
<dbReference type="Gene3D" id="2.10.260.10">
    <property type="match status" value="1"/>
</dbReference>
<protein>
    <submittedName>
        <fullName evidence="2">Putative addiction module antidote</fullName>
    </submittedName>
</protein>
<dbReference type="EMBL" id="FZOC01000003">
    <property type="protein sequence ID" value="SNR87988.1"/>
    <property type="molecule type" value="Genomic_DNA"/>
</dbReference>